<dbReference type="Pfam" id="PF00593">
    <property type="entry name" value="TonB_dep_Rec_b-barrel"/>
    <property type="match status" value="1"/>
</dbReference>
<keyword evidence="2 10" id="KW-0813">Transport</keyword>
<dbReference type="InterPro" id="IPR000531">
    <property type="entry name" value="Beta-barrel_TonB"/>
</dbReference>
<sequence>MIMSSSQSPSPFVVMPRLAPLSALVLGALAWPALADSAYSELPTTVVTSAAASGYAVDPARAPASISVITREQLEGRSYRDITDALQRLPGVFVDEGPSGKGGTGEVSIRGLDSKYTLILVDGVPQSSRQAYYNGNGSGAEFGWLPPMSAIERIEVIRGPMSTLYGSDALGGVINVITRGAAASWGGTVNLDTVIQEDSASGDQQQSQFRMSGPVTDTLAATLTGSVLNRDEDAIKSGYRGYDRRDVSGQLDWEVNDANRLVLELGYGTQETEGSAEKTGRNSHLDTRRQRQTLRHTLTWGDNLATRSYIQRTEMRQNDSSYRSTYERLTANTSTVIPLENHLLTVGAEAREQSTENPDRGYGEQSLKRWDLALFAEDEWFLTDELSLTGGARWVDDEKYGSELVPRVYAVYNPGMGLIFKGGVSAGYRTPDLKQGDSNWIEGGGGPRCPDCRDVGNSDLESEKSTSYELSAQWQSEAGLALGATLFHTDFRDKIEKPIVCDTRDGDPVCLYQGAPYTAIYQYTNVEKAEVRGAELTLNTPLGETLNLDASYTYTDSEQTSGKNAGSPLNDQPRHRAALGLSWQPVATTELWSQARYRGESAQVAGRRGLSKAYSGYTIVDAGVRYQLTDTFGIYGGVYNLFDRDVNNDEHGRLLEGRRYNAGINVTF</sequence>
<dbReference type="InterPro" id="IPR012910">
    <property type="entry name" value="Plug_dom"/>
</dbReference>
<evidence type="ECO:0000256" key="3">
    <source>
        <dbReference type="ARBA" id="ARBA00022452"/>
    </source>
</evidence>
<evidence type="ECO:0000259" key="14">
    <source>
        <dbReference type="Pfam" id="PF07715"/>
    </source>
</evidence>
<protein>
    <submittedName>
        <fullName evidence="15">TonB-dependent receptor</fullName>
    </submittedName>
</protein>
<dbReference type="PANTHER" id="PTHR30069">
    <property type="entry name" value="TONB-DEPENDENT OUTER MEMBRANE RECEPTOR"/>
    <property type="match status" value="1"/>
</dbReference>
<evidence type="ECO:0000256" key="11">
    <source>
        <dbReference type="RuleBase" id="RU003357"/>
    </source>
</evidence>
<comment type="subcellular location">
    <subcellularLocation>
        <location evidence="1 10">Cell outer membrane</location>
        <topology evidence="1 10">Multi-pass membrane protein</topology>
    </subcellularLocation>
</comment>
<evidence type="ECO:0000256" key="10">
    <source>
        <dbReference type="PROSITE-ProRule" id="PRU01360"/>
    </source>
</evidence>
<dbReference type="GO" id="GO:0009279">
    <property type="term" value="C:cell outer membrane"/>
    <property type="evidence" value="ECO:0007669"/>
    <property type="project" value="UniProtKB-SubCell"/>
</dbReference>
<dbReference type="SUPFAM" id="SSF56935">
    <property type="entry name" value="Porins"/>
    <property type="match status" value="1"/>
</dbReference>
<keyword evidence="4 10" id="KW-0812">Transmembrane</keyword>
<evidence type="ECO:0000256" key="1">
    <source>
        <dbReference type="ARBA" id="ARBA00004571"/>
    </source>
</evidence>
<dbReference type="PROSITE" id="PS52016">
    <property type="entry name" value="TONB_DEPENDENT_REC_3"/>
    <property type="match status" value="1"/>
</dbReference>
<dbReference type="Pfam" id="PF07715">
    <property type="entry name" value="Plug"/>
    <property type="match status" value="1"/>
</dbReference>
<keyword evidence="15" id="KW-0675">Receptor</keyword>
<keyword evidence="6" id="KW-0406">Ion transport</keyword>
<keyword evidence="7 11" id="KW-0798">TonB box</keyword>
<dbReference type="InterPro" id="IPR039426">
    <property type="entry name" value="TonB-dep_rcpt-like"/>
</dbReference>
<evidence type="ECO:0000256" key="4">
    <source>
        <dbReference type="ARBA" id="ARBA00022692"/>
    </source>
</evidence>
<dbReference type="PANTHER" id="PTHR30069:SF53">
    <property type="entry name" value="COLICIN I RECEPTOR-RELATED"/>
    <property type="match status" value="1"/>
</dbReference>
<feature type="compositionally biased region" description="Basic and acidic residues" evidence="12">
    <location>
        <begin position="275"/>
        <end position="289"/>
    </location>
</feature>
<evidence type="ECO:0000256" key="5">
    <source>
        <dbReference type="ARBA" id="ARBA00022729"/>
    </source>
</evidence>
<keyword evidence="8 10" id="KW-0472">Membrane</keyword>
<comment type="caution">
    <text evidence="15">The sequence shown here is derived from an EMBL/GenBank/DDBJ whole genome shotgun (WGS) entry which is preliminary data.</text>
</comment>
<reference evidence="15 16" key="1">
    <citation type="submission" date="2017-08" db="EMBL/GenBank/DDBJ databases">
        <title>Draft Genome Sequence of the Marine Bacterium Oceanimonas baumannii ATCC 700832.</title>
        <authorList>
            <person name="Mcclelland W.D."/>
            <person name="Brennan M.A."/>
            <person name="Trachtenberg A.M."/>
            <person name="Maclea K.S."/>
        </authorList>
    </citation>
    <scope>NUCLEOTIDE SEQUENCE [LARGE SCALE GENOMIC DNA]</scope>
    <source>
        <strain evidence="15 16">ATCC 700832</strain>
    </source>
</reference>
<dbReference type="CDD" id="cd01347">
    <property type="entry name" value="ligand_gated_channel"/>
    <property type="match status" value="1"/>
</dbReference>
<dbReference type="Proteomes" id="UP000243640">
    <property type="component" value="Unassembled WGS sequence"/>
</dbReference>
<name>A0A235CDY6_9GAMM</name>
<feature type="domain" description="TonB-dependent receptor plug" evidence="14">
    <location>
        <begin position="61"/>
        <end position="173"/>
    </location>
</feature>
<evidence type="ECO:0000256" key="12">
    <source>
        <dbReference type="SAM" id="MobiDB-lite"/>
    </source>
</evidence>
<dbReference type="GO" id="GO:0044718">
    <property type="term" value="P:siderophore transmembrane transport"/>
    <property type="evidence" value="ECO:0007669"/>
    <property type="project" value="TreeGrafter"/>
</dbReference>
<keyword evidence="5" id="KW-0732">Signal</keyword>
<dbReference type="GO" id="GO:0015344">
    <property type="term" value="F:siderophore uptake transmembrane transporter activity"/>
    <property type="evidence" value="ECO:0007669"/>
    <property type="project" value="TreeGrafter"/>
</dbReference>
<evidence type="ECO:0000256" key="9">
    <source>
        <dbReference type="ARBA" id="ARBA00023237"/>
    </source>
</evidence>
<dbReference type="Gene3D" id="2.40.170.20">
    <property type="entry name" value="TonB-dependent receptor, beta-barrel domain"/>
    <property type="match status" value="1"/>
</dbReference>
<organism evidence="15 16">
    <name type="scientific">Oceanimonas baumannii</name>
    <dbReference type="NCBI Taxonomy" id="129578"/>
    <lineage>
        <taxon>Bacteria</taxon>
        <taxon>Pseudomonadati</taxon>
        <taxon>Pseudomonadota</taxon>
        <taxon>Gammaproteobacteria</taxon>
        <taxon>Aeromonadales</taxon>
        <taxon>Aeromonadaceae</taxon>
        <taxon>Oceanimonas</taxon>
    </lineage>
</organism>
<evidence type="ECO:0000256" key="7">
    <source>
        <dbReference type="ARBA" id="ARBA00023077"/>
    </source>
</evidence>
<evidence type="ECO:0000256" key="6">
    <source>
        <dbReference type="ARBA" id="ARBA00023065"/>
    </source>
</evidence>
<dbReference type="InterPro" id="IPR036942">
    <property type="entry name" value="Beta-barrel_TonB_sf"/>
</dbReference>
<keyword evidence="3 10" id="KW-1134">Transmembrane beta strand</keyword>
<evidence type="ECO:0000313" key="15">
    <source>
        <dbReference type="EMBL" id="OYD22770.1"/>
    </source>
</evidence>
<comment type="similarity">
    <text evidence="10 11">Belongs to the TonB-dependent receptor family.</text>
</comment>
<evidence type="ECO:0000256" key="8">
    <source>
        <dbReference type="ARBA" id="ARBA00023136"/>
    </source>
</evidence>
<dbReference type="EMBL" id="NQJF01000013">
    <property type="protein sequence ID" value="OYD22770.1"/>
    <property type="molecule type" value="Genomic_DNA"/>
</dbReference>
<keyword evidence="9 10" id="KW-0998">Cell outer membrane</keyword>
<accession>A0A235CDY6</accession>
<evidence type="ECO:0000259" key="13">
    <source>
        <dbReference type="Pfam" id="PF00593"/>
    </source>
</evidence>
<dbReference type="Gene3D" id="2.170.130.10">
    <property type="entry name" value="TonB-dependent receptor, plug domain"/>
    <property type="match status" value="1"/>
</dbReference>
<gene>
    <name evidence="15" type="ORF">B6S09_14980</name>
</gene>
<dbReference type="OrthoDB" id="9764669at2"/>
<dbReference type="AlphaFoldDB" id="A0A235CDY6"/>
<evidence type="ECO:0000313" key="16">
    <source>
        <dbReference type="Proteomes" id="UP000243640"/>
    </source>
</evidence>
<evidence type="ECO:0000256" key="2">
    <source>
        <dbReference type="ARBA" id="ARBA00022448"/>
    </source>
</evidence>
<dbReference type="InterPro" id="IPR037066">
    <property type="entry name" value="Plug_dom_sf"/>
</dbReference>
<feature type="region of interest" description="Disordered" evidence="12">
    <location>
        <begin position="269"/>
        <end position="289"/>
    </location>
</feature>
<proteinExistence type="inferred from homology"/>
<feature type="domain" description="TonB-dependent receptor-like beta-barrel" evidence="13">
    <location>
        <begin position="218"/>
        <end position="641"/>
    </location>
</feature>